<keyword evidence="2" id="KW-1185">Reference proteome</keyword>
<gene>
    <name evidence="3" type="primary">LOC106468583</name>
</gene>
<organism evidence="2 3">
    <name type="scientific">Limulus polyphemus</name>
    <name type="common">Atlantic horseshoe crab</name>
    <dbReference type="NCBI Taxonomy" id="6850"/>
    <lineage>
        <taxon>Eukaryota</taxon>
        <taxon>Metazoa</taxon>
        <taxon>Ecdysozoa</taxon>
        <taxon>Arthropoda</taxon>
        <taxon>Chelicerata</taxon>
        <taxon>Merostomata</taxon>
        <taxon>Xiphosura</taxon>
        <taxon>Limulidae</taxon>
        <taxon>Limulus</taxon>
    </lineage>
</organism>
<dbReference type="PANTHER" id="PTHR36694">
    <property type="entry name" value="PASIFLORA 1, ISOFORM A-RELATED"/>
    <property type="match status" value="1"/>
</dbReference>
<feature type="transmembrane region" description="Helical" evidence="1">
    <location>
        <begin position="98"/>
        <end position="121"/>
    </location>
</feature>
<keyword evidence="1" id="KW-0812">Transmembrane</keyword>
<name>A0ABM1T9S7_LIMPO</name>
<feature type="transmembrane region" description="Helical" evidence="1">
    <location>
        <begin position="24"/>
        <end position="45"/>
    </location>
</feature>
<dbReference type="PANTHER" id="PTHR36694:SF11">
    <property type="entry name" value="LP21121P-RELATED"/>
    <property type="match status" value="1"/>
</dbReference>
<evidence type="ECO:0000313" key="2">
    <source>
        <dbReference type="Proteomes" id="UP000694941"/>
    </source>
</evidence>
<sequence>MPVLDRCWTPFQVYSWTTVKMGSYYAAVYTGVLHILTTVYAIYVMQGGRSEWFFGPYFELDKADTYSAGIFTIVFSICFILTTIMLQIGLSKDNRCLFFPWFIGMILEILLMVAVGLWFIARYYRNHLVFQIYCLLCVISQYQVVKSYQEPQFVILYP</sequence>
<accession>A0ABM1T9S7</accession>
<feature type="transmembrane region" description="Helical" evidence="1">
    <location>
        <begin position="65"/>
        <end position="86"/>
    </location>
</feature>
<evidence type="ECO:0000256" key="1">
    <source>
        <dbReference type="SAM" id="Phobius"/>
    </source>
</evidence>
<proteinExistence type="predicted"/>
<evidence type="ECO:0000313" key="3">
    <source>
        <dbReference type="RefSeq" id="XP_022252633.1"/>
    </source>
</evidence>
<keyword evidence="1" id="KW-0472">Membrane</keyword>
<keyword evidence="1" id="KW-1133">Transmembrane helix</keyword>
<protein>
    <submittedName>
        <fullName evidence="3">Uncharacterized protein LOC106468583</fullName>
    </submittedName>
</protein>
<dbReference type="RefSeq" id="XP_022252633.1">
    <property type="nucleotide sequence ID" value="XM_022396925.1"/>
</dbReference>
<feature type="transmembrane region" description="Helical" evidence="1">
    <location>
        <begin position="127"/>
        <end position="145"/>
    </location>
</feature>
<reference evidence="3" key="1">
    <citation type="submission" date="2025-08" db="UniProtKB">
        <authorList>
            <consortium name="RefSeq"/>
        </authorList>
    </citation>
    <scope>IDENTIFICATION</scope>
    <source>
        <tissue evidence="3">Muscle</tissue>
    </source>
</reference>
<dbReference type="Proteomes" id="UP000694941">
    <property type="component" value="Unplaced"/>
</dbReference>
<dbReference type="GeneID" id="106468583"/>